<keyword evidence="3" id="KW-1185">Reference proteome</keyword>
<dbReference type="EMBL" id="CP045309">
    <property type="protein sequence ID" value="QGL48410.1"/>
    <property type="molecule type" value="Genomic_DNA"/>
</dbReference>
<organism evidence="2 3">
    <name type="scientific">Micromonospora terminaliae</name>
    <dbReference type="NCBI Taxonomy" id="1914461"/>
    <lineage>
        <taxon>Bacteria</taxon>
        <taxon>Bacillati</taxon>
        <taxon>Actinomycetota</taxon>
        <taxon>Actinomycetes</taxon>
        <taxon>Micromonosporales</taxon>
        <taxon>Micromonosporaceae</taxon>
        <taxon>Micromonospora</taxon>
    </lineage>
</organism>
<protein>
    <submittedName>
        <fullName evidence="2">Uncharacterized protein</fullName>
    </submittedName>
</protein>
<feature type="region of interest" description="Disordered" evidence="1">
    <location>
        <begin position="22"/>
        <end position="61"/>
    </location>
</feature>
<proteinExistence type="predicted"/>
<evidence type="ECO:0000256" key="1">
    <source>
        <dbReference type="SAM" id="MobiDB-lite"/>
    </source>
</evidence>
<gene>
    <name evidence="2" type="ORF">GCE86_16080</name>
</gene>
<accession>A0ABX6E601</accession>
<sequence length="61" mass="6618">MRLSLFNAGEHRSRPVIALYLPDSNRPNRHSLAEVPVWPTNTPAGGKNPSGAGRRGACLPR</sequence>
<evidence type="ECO:0000313" key="2">
    <source>
        <dbReference type="EMBL" id="QGL48410.1"/>
    </source>
</evidence>
<name>A0ABX6E601_9ACTN</name>
<reference evidence="2 3" key="1">
    <citation type="submission" date="2019-10" db="EMBL/GenBank/DDBJ databases">
        <title>Genome Sequence of Micromonospora terminaliae DSM 101760.</title>
        <authorList>
            <person name="Guo L."/>
        </authorList>
    </citation>
    <scope>NUCLEOTIDE SEQUENCE [LARGE SCALE GENOMIC DNA]</scope>
    <source>
        <strain evidence="2 3">DSM 101760</strain>
    </source>
</reference>
<dbReference type="Proteomes" id="UP000402241">
    <property type="component" value="Chromosome"/>
</dbReference>
<evidence type="ECO:0000313" key="3">
    <source>
        <dbReference type="Proteomes" id="UP000402241"/>
    </source>
</evidence>